<organism evidence="8 9">
    <name type="scientific">Euzebyella marina</name>
    <dbReference type="NCBI Taxonomy" id="1761453"/>
    <lineage>
        <taxon>Bacteria</taxon>
        <taxon>Pseudomonadati</taxon>
        <taxon>Bacteroidota</taxon>
        <taxon>Flavobacteriia</taxon>
        <taxon>Flavobacteriales</taxon>
        <taxon>Flavobacteriaceae</taxon>
        <taxon>Euzebyella</taxon>
    </lineage>
</organism>
<reference evidence="8 9" key="1">
    <citation type="submission" date="2018-08" db="EMBL/GenBank/DDBJ databases">
        <title>The reduced genetic potential of extracellular carbohydrate catabolism in Euzebyella marina RN62, a Flavobacteriia bacterium isolated from the hadal water.</title>
        <authorList>
            <person name="Xue C."/>
        </authorList>
    </citation>
    <scope>NUCLEOTIDE SEQUENCE [LARGE SCALE GENOMIC DNA]</scope>
    <source>
        <strain evidence="8 9">RN62</strain>
    </source>
</reference>
<dbReference type="Proteomes" id="UP000276309">
    <property type="component" value="Chromosome"/>
</dbReference>
<dbReference type="PANTHER" id="PTHR30026">
    <property type="entry name" value="OUTER MEMBRANE PROTEIN TOLC"/>
    <property type="match status" value="1"/>
</dbReference>
<evidence type="ECO:0000256" key="7">
    <source>
        <dbReference type="ARBA" id="ARBA00023237"/>
    </source>
</evidence>
<accession>A0A3G2L570</accession>
<dbReference type="KEGG" id="emar:D1013_08420"/>
<dbReference type="GO" id="GO:1990281">
    <property type="term" value="C:efflux pump complex"/>
    <property type="evidence" value="ECO:0007669"/>
    <property type="project" value="TreeGrafter"/>
</dbReference>
<evidence type="ECO:0000256" key="4">
    <source>
        <dbReference type="ARBA" id="ARBA00022452"/>
    </source>
</evidence>
<comment type="similarity">
    <text evidence="2">Belongs to the outer membrane factor (OMF) (TC 1.B.17) family.</text>
</comment>
<evidence type="ECO:0000256" key="5">
    <source>
        <dbReference type="ARBA" id="ARBA00022692"/>
    </source>
</evidence>
<dbReference type="GO" id="GO:0009279">
    <property type="term" value="C:cell outer membrane"/>
    <property type="evidence" value="ECO:0007669"/>
    <property type="project" value="UniProtKB-SubCell"/>
</dbReference>
<dbReference type="InterPro" id="IPR051906">
    <property type="entry name" value="TolC-like"/>
</dbReference>
<gene>
    <name evidence="8" type="ORF">D1013_08420</name>
</gene>
<dbReference type="AlphaFoldDB" id="A0A3G2L570"/>
<evidence type="ECO:0000256" key="3">
    <source>
        <dbReference type="ARBA" id="ARBA00022448"/>
    </source>
</evidence>
<dbReference type="GO" id="GO:0015288">
    <property type="term" value="F:porin activity"/>
    <property type="evidence" value="ECO:0007669"/>
    <property type="project" value="TreeGrafter"/>
</dbReference>
<dbReference type="PANTHER" id="PTHR30026:SF20">
    <property type="entry name" value="OUTER MEMBRANE PROTEIN TOLC"/>
    <property type="match status" value="1"/>
</dbReference>
<dbReference type="RefSeq" id="WP_121848409.1">
    <property type="nucleotide sequence ID" value="NZ_CP032050.1"/>
</dbReference>
<dbReference type="SUPFAM" id="SSF56954">
    <property type="entry name" value="Outer membrane efflux proteins (OEP)"/>
    <property type="match status" value="1"/>
</dbReference>
<dbReference type="GO" id="GO:0015562">
    <property type="term" value="F:efflux transmembrane transporter activity"/>
    <property type="evidence" value="ECO:0007669"/>
    <property type="project" value="InterPro"/>
</dbReference>
<proteinExistence type="inferred from homology"/>
<keyword evidence="5" id="KW-0812">Transmembrane</keyword>
<sequence length="465" mass="53681">MRIKILFIFFLVAFSMSGQEPQTVLKFNEYLAFVKKFHPVARQAELTIDSGQAELMKSRGAFDPKIEVDYNKKLFKGTEYYEKLNSTFKIPVWYGIDFKAKYDQNEGEYLNPMDNVPEDGLYSAGVTVSVGQGLWMNDRMATLKKAKIFREQSKVDRDLQVNQILYEASMAYFKWLQAYRDQQTFSQFLSNAEIRFESIRTSALSGELAAIDTVEAKITVQDRQLRLEQSKISLIHASLELSSFLWLDNVPVELQPEVVPDIQIDGIVDTTLEIAGKPLDSFPMENHPKLRSLDFKVQSLVVDKRLKTNKLLPKIDLEYNFLTETPEYINSFQDDAYKAGLSFSLPLFLRKERGDLKLAKIKLQYARLDYDNAEIKIRNKIVGLYQELDSYETQQLLMGDMVDNYERMLSAEERKFMLGESSLFLVNSRESKLIDATLKRNEIQNKFYSAKAKLFNSIGQAPQNL</sequence>
<protein>
    <submittedName>
        <fullName evidence="8">Transporter</fullName>
    </submittedName>
</protein>
<evidence type="ECO:0000256" key="2">
    <source>
        <dbReference type="ARBA" id="ARBA00007613"/>
    </source>
</evidence>
<dbReference type="Pfam" id="PF02321">
    <property type="entry name" value="OEP"/>
    <property type="match status" value="1"/>
</dbReference>
<evidence type="ECO:0000256" key="1">
    <source>
        <dbReference type="ARBA" id="ARBA00004442"/>
    </source>
</evidence>
<evidence type="ECO:0000313" key="9">
    <source>
        <dbReference type="Proteomes" id="UP000276309"/>
    </source>
</evidence>
<name>A0A3G2L570_9FLAO</name>
<comment type="subcellular location">
    <subcellularLocation>
        <location evidence="1">Cell outer membrane</location>
    </subcellularLocation>
</comment>
<keyword evidence="6" id="KW-0472">Membrane</keyword>
<dbReference type="InterPro" id="IPR003423">
    <property type="entry name" value="OMP_efflux"/>
</dbReference>
<keyword evidence="3" id="KW-0813">Transport</keyword>
<evidence type="ECO:0000313" key="8">
    <source>
        <dbReference type="EMBL" id="AYN67388.1"/>
    </source>
</evidence>
<keyword evidence="9" id="KW-1185">Reference proteome</keyword>
<dbReference type="OrthoDB" id="581172at2"/>
<keyword evidence="4" id="KW-1134">Transmembrane beta strand</keyword>
<evidence type="ECO:0000256" key="6">
    <source>
        <dbReference type="ARBA" id="ARBA00023136"/>
    </source>
</evidence>
<dbReference type="EMBL" id="CP032050">
    <property type="protein sequence ID" value="AYN67388.1"/>
    <property type="molecule type" value="Genomic_DNA"/>
</dbReference>
<dbReference type="Gene3D" id="1.20.1600.10">
    <property type="entry name" value="Outer membrane efflux proteins (OEP)"/>
    <property type="match status" value="1"/>
</dbReference>
<keyword evidence="7" id="KW-0998">Cell outer membrane</keyword>